<dbReference type="OrthoDB" id="10265389at2759"/>
<dbReference type="PANTHER" id="PTHR11161:SF0">
    <property type="entry name" value="O-ACYLTRANSFERASE LIKE PROTEIN"/>
    <property type="match status" value="1"/>
</dbReference>
<dbReference type="GeneID" id="117651233"/>
<reference evidence="4" key="1">
    <citation type="submission" date="2025-08" db="UniProtKB">
        <authorList>
            <consortium name="RefSeq"/>
        </authorList>
    </citation>
    <scope>IDENTIFICATION</scope>
    <source>
        <tissue evidence="4">Total insect</tissue>
    </source>
</reference>
<feature type="transmembrane region" description="Helical" evidence="2">
    <location>
        <begin position="331"/>
        <end position="360"/>
    </location>
</feature>
<feature type="transmembrane region" description="Helical" evidence="2">
    <location>
        <begin position="292"/>
        <end position="311"/>
    </location>
</feature>
<keyword evidence="3" id="KW-1185">Reference proteome</keyword>
<evidence type="ECO:0000256" key="1">
    <source>
        <dbReference type="SAM" id="MobiDB-lite"/>
    </source>
</evidence>
<accession>A0A6P9A2B6</accession>
<feature type="transmembrane region" description="Helical" evidence="2">
    <location>
        <begin position="6"/>
        <end position="25"/>
    </location>
</feature>
<organism evidence="4">
    <name type="scientific">Thrips palmi</name>
    <name type="common">Melon thrips</name>
    <dbReference type="NCBI Taxonomy" id="161013"/>
    <lineage>
        <taxon>Eukaryota</taxon>
        <taxon>Metazoa</taxon>
        <taxon>Ecdysozoa</taxon>
        <taxon>Arthropoda</taxon>
        <taxon>Hexapoda</taxon>
        <taxon>Insecta</taxon>
        <taxon>Pterygota</taxon>
        <taxon>Neoptera</taxon>
        <taxon>Paraneoptera</taxon>
        <taxon>Thysanoptera</taxon>
        <taxon>Terebrantia</taxon>
        <taxon>Thripoidea</taxon>
        <taxon>Thripidae</taxon>
        <taxon>Thrips</taxon>
    </lineage>
</organism>
<proteinExistence type="predicted"/>
<feature type="transmembrane region" description="Helical" evidence="2">
    <location>
        <begin position="183"/>
        <end position="200"/>
    </location>
</feature>
<feature type="region of interest" description="Disordered" evidence="1">
    <location>
        <begin position="370"/>
        <end position="407"/>
    </location>
</feature>
<evidence type="ECO:0000256" key="2">
    <source>
        <dbReference type="SAM" id="Phobius"/>
    </source>
</evidence>
<protein>
    <submittedName>
        <fullName evidence="4">Nose resistant to fluoxetine protein 6-like</fullName>
    </submittedName>
</protein>
<keyword evidence="2" id="KW-1133">Transmembrane helix</keyword>
<dbReference type="RefSeq" id="XP_034250941.1">
    <property type="nucleotide sequence ID" value="XM_034395050.1"/>
</dbReference>
<keyword evidence="2" id="KW-0472">Membrane</keyword>
<keyword evidence="2" id="KW-0812">Transmembrane</keyword>
<dbReference type="KEGG" id="tpal:117651233"/>
<name>A0A6P9A2B6_THRPL</name>
<dbReference type="AlphaFoldDB" id="A0A6P9A2B6"/>
<dbReference type="PANTHER" id="PTHR11161">
    <property type="entry name" value="O-ACYLTRANSFERASE"/>
    <property type="match status" value="1"/>
</dbReference>
<dbReference type="Proteomes" id="UP000515158">
    <property type="component" value="Unplaced"/>
</dbReference>
<gene>
    <name evidence="4" type="primary">LOC117651233</name>
</gene>
<evidence type="ECO:0000313" key="3">
    <source>
        <dbReference type="Proteomes" id="UP000515158"/>
    </source>
</evidence>
<feature type="transmembrane region" description="Helical" evidence="2">
    <location>
        <begin position="258"/>
        <end position="280"/>
    </location>
</feature>
<feature type="transmembrane region" description="Helical" evidence="2">
    <location>
        <begin position="37"/>
        <end position="61"/>
    </location>
</feature>
<dbReference type="InParanoid" id="A0A6P9A2B6"/>
<evidence type="ECO:0000313" key="4">
    <source>
        <dbReference type="RefSeq" id="XP_034250941.1"/>
    </source>
</evidence>
<sequence length="407" mass="45514">MRMLAVNGTGVVATFFVISGFLEARLSMMHIGKLRRFNLMVVLAHYAIRYFRLLPALAVVLAVETLWLQYMGSGPFWGQVVGRWVRDCQQHWWTHLLFVKQLRRPGSTCMIQTWFVAAILQMYLATPLLMWLPTDVATLTQCKHAVSAEYVLDHHTASRLLRRLNLADDPHFVHQYVQTHNNAVPYVVGLIAGTLFYLANRREWRPSKTTGTLMWLGIPLTLVILLASFFSMVVFYLPSFEARPLLDTAYGPARLLGFSLPAAWIIFTCGVGHGGLFDSILTWKPVVTLGRITYSVYLAHVAVILVSSGIARHPMYVSDYSLVGQSVGTVVVSYIMGTVLHFCVEAPMANVLAIVVGYWFQNSDSAALTKERGPADEVAQQAPEAPDDSEDVHEDTSRRSSTCTTNM</sequence>
<feature type="transmembrane region" description="Helical" evidence="2">
    <location>
        <begin position="212"/>
        <end position="238"/>
    </location>
</feature>
<dbReference type="InterPro" id="IPR052728">
    <property type="entry name" value="O2_lipid_transport_reg"/>
</dbReference>